<evidence type="ECO:0000313" key="9">
    <source>
        <dbReference type="EMBL" id="CAD9686516.1"/>
    </source>
</evidence>
<dbReference type="InterPro" id="IPR051717">
    <property type="entry name" value="MFS_MFSD6"/>
</dbReference>
<dbReference type="Gene3D" id="1.20.1250.20">
    <property type="entry name" value="MFS general substrate transporter like domains"/>
    <property type="match status" value="2"/>
</dbReference>
<feature type="transmembrane region" description="Helical" evidence="7">
    <location>
        <begin position="313"/>
        <end position="333"/>
    </location>
</feature>
<dbReference type="AlphaFoldDB" id="A0A7S2WHD1"/>
<comment type="subcellular location">
    <subcellularLocation>
        <location evidence="1">Membrane</location>
        <topology evidence="1">Multi-pass membrane protein</topology>
    </subcellularLocation>
</comment>
<evidence type="ECO:0000256" key="1">
    <source>
        <dbReference type="ARBA" id="ARBA00004141"/>
    </source>
</evidence>
<dbReference type="PANTHER" id="PTHR16172">
    <property type="entry name" value="MAJOR FACILITATOR SUPERFAMILY DOMAIN-CONTAINING PROTEIN 6-LIKE"/>
    <property type="match status" value="1"/>
</dbReference>
<evidence type="ECO:0000256" key="3">
    <source>
        <dbReference type="ARBA" id="ARBA00022692"/>
    </source>
</evidence>
<dbReference type="InterPro" id="IPR024989">
    <property type="entry name" value="MFS_assoc_dom"/>
</dbReference>
<feature type="transmembrane region" description="Helical" evidence="7">
    <location>
        <begin position="159"/>
        <end position="177"/>
    </location>
</feature>
<feature type="region of interest" description="Disordered" evidence="6">
    <location>
        <begin position="403"/>
        <end position="461"/>
    </location>
</feature>
<reference evidence="9" key="1">
    <citation type="submission" date="2021-01" db="EMBL/GenBank/DDBJ databases">
        <authorList>
            <person name="Corre E."/>
            <person name="Pelletier E."/>
            <person name="Niang G."/>
            <person name="Scheremetjew M."/>
            <person name="Finn R."/>
            <person name="Kale V."/>
            <person name="Holt S."/>
            <person name="Cochrane G."/>
            <person name="Meng A."/>
            <person name="Brown T."/>
            <person name="Cohen L."/>
        </authorList>
    </citation>
    <scope>NUCLEOTIDE SEQUENCE</scope>
    <source>
        <strain evidence="9">CCMP1243</strain>
    </source>
</reference>
<accession>A0A7S2WHD1</accession>
<protein>
    <recommendedName>
        <fullName evidence="8">Major facilitator superfamily associated domain-containing protein</fullName>
    </recommendedName>
</protein>
<feature type="compositionally biased region" description="Gly residues" evidence="6">
    <location>
        <begin position="429"/>
        <end position="440"/>
    </location>
</feature>
<name>A0A7S2WHD1_9STRA</name>
<dbReference type="EMBL" id="HBHJ01015243">
    <property type="protein sequence ID" value="CAD9686516.1"/>
    <property type="molecule type" value="Transcribed_RNA"/>
</dbReference>
<gene>
    <name evidence="9" type="ORF">RMAR1173_LOCUS10084</name>
</gene>
<feature type="compositionally biased region" description="Basic and acidic residues" evidence="6">
    <location>
        <begin position="403"/>
        <end position="415"/>
    </location>
</feature>
<dbReference type="GO" id="GO:0016020">
    <property type="term" value="C:membrane"/>
    <property type="evidence" value="ECO:0007669"/>
    <property type="project" value="UniProtKB-SubCell"/>
</dbReference>
<feature type="transmembrane region" description="Helical" evidence="7">
    <location>
        <begin position="282"/>
        <end position="301"/>
    </location>
</feature>
<organism evidence="9">
    <name type="scientific">Rhizochromulina marina</name>
    <dbReference type="NCBI Taxonomy" id="1034831"/>
    <lineage>
        <taxon>Eukaryota</taxon>
        <taxon>Sar</taxon>
        <taxon>Stramenopiles</taxon>
        <taxon>Ochrophyta</taxon>
        <taxon>Dictyochophyceae</taxon>
        <taxon>Rhizochromulinales</taxon>
        <taxon>Rhizochromulina</taxon>
    </lineage>
</organism>
<feature type="transmembrane region" description="Helical" evidence="7">
    <location>
        <begin position="219"/>
        <end position="239"/>
    </location>
</feature>
<keyword evidence="3 7" id="KW-0812">Transmembrane</keyword>
<feature type="transmembrane region" description="Helical" evidence="7">
    <location>
        <begin position="372"/>
        <end position="393"/>
    </location>
</feature>
<keyword evidence="4 7" id="KW-1133">Transmembrane helix</keyword>
<evidence type="ECO:0000256" key="4">
    <source>
        <dbReference type="ARBA" id="ARBA00022989"/>
    </source>
</evidence>
<evidence type="ECO:0000256" key="5">
    <source>
        <dbReference type="ARBA" id="ARBA00023136"/>
    </source>
</evidence>
<evidence type="ECO:0000256" key="7">
    <source>
        <dbReference type="SAM" id="Phobius"/>
    </source>
</evidence>
<dbReference type="PANTHER" id="PTHR16172:SF41">
    <property type="entry name" value="MAJOR FACILITATOR SUPERFAMILY DOMAIN-CONTAINING PROTEIN 6-LIKE"/>
    <property type="match status" value="1"/>
</dbReference>
<comment type="similarity">
    <text evidence="2">Belongs to the major facilitator superfamily. MFSD6 family.</text>
</comment>
<keyword evidence="5 7" id="KW-0472">Membrane</keyword>
<feature type="transmembrane region" description="Helical" evidence="7">
    <location>
        <begin position="345"/>
        <end position="366"/>
    </location>
</feature>
<evidence type="ECO:0000256" key="6">
    <source>
        <dbReference type="SAM" id="MobiDB-lite"/>
    </source>
</evidence>
<feature type="domain" description="Major facilitator superfamily associated" evidence="8">
    <location>
        <begin position="27"/>
        <end position="375"/>
    </location>
</feature>
<feature type="transmembrane region" description="Helical" evidence="7">
    <location>
        <begin position="251"/>
        <end position="270"/>
    </location>
</feature>
<proteinExistence type="inferred from homology"/>
<evidence type="ECO:0000259" key="8">
    <source>
        <dbReference type="Pfam" id="PF12832"/>
    </source>
</evidence>
<dbReference type="InterPro" id="IPR036259">
    <property type="entry name" value="MFS_trans_sf"/>
</dbReference>
<dbReference type="Pfam" id="PF12832">
    <property type="entry name" value="MFS_1_like"/>
    <property type="match status" value="1"/>
</dbReference>
<dbReference type="SUPFAM" id="SSF103473">
    <property type="entry name" value="MFS general substrate transporter"/>
    <property type="match status" value="1"/>
</dbReference>
<evidence type="ECO:0000256" key="2">
    <source>
        <dbReference type="ARBA" id="ARBA00005241"/>
    </source>
</evidence>
<sequence length="461" mass="49888">MDWDLVWIKAVHFTTCLSGVAWGRFQVLYLNSKGHSPTNNGLLRAGGLLAKFLCTPMWGAQADRHPPAQQLALSVAITGLLIELYRRPSIYTSFWGLLALKVVRSGSNGMGTLVDILTLRTIEGKSNVGYGSQRLWSGIAWGGGSFAVGYFIDQWGYDSIFSWTYFFSGLVLLLLLYQPTSAAARGGGPHGEGGKRKRSAGSLLYTYAKQMKRPEIGRFLVIMTCYGCAISLVESIMFLQLERDFDMPKSSMGTITLVGTLIEFPIFQFSRSLVSRFGHLRLLTVAHWTLAARLFFMSLLTKETAHLTILVQASHGVCFALAWTAAVDYAFVFSPPELKATSQSVVSTAYYILGAGFGSVCFSASYDYFGARASYLGGMALVVASATLILPFLPAVPHRQDRQHDLLPLQQRDKTTAGSSDIEDEEGGGRLGGGGLGLSGDEGASMSGGGEREALLSGEAQ</sequence>